<dbReference type="SMART" id="SM00740">
    <property type="entry name" value="PASTA"/>
    <property type="match status" value="3"/>
</dbReference>
<dbReference type="PROSITE" id="PS51178">
    <property type="entry name" value="PASTA"/>
    <property type="match status" value="2"/>
</dbReference>
<keyword evidence="2" id="KW-0472">Membrane</keyword>
<evidence type="ECO:0000256" key="1">
    <source>
        <dbReference type="SAM" id="MobiDB-lite"/>
    </source>
</evidence>
<dbReference type="SUPFAM" id="SSF49299">
    <property type="entry name" value="PKD domain"/>
    <property type="match status" value="1"/>
</dbReference>
<dbReference type="InterPro" id="IPR013783">
    <property type="entry name" value="Ig-like_fold"/>
</dbReference>
<protein>
    <recommendedName>
        <fullName evidence="3">PASTA domain-containing protein</fullName>
    </recommendedName>
</protein>
<feature type="domain" description="PASTA" evidence="3">
    <location>
        <begin position="280"/>
        <end position="346"/>
    </location>
</feature>
<dbReference type="Pfam" id="PF03793">
    <property type="entry name" value="PASTA"/>
    <property type="match status" value="3"/>
</dbReference>
<feature type="transmembrane region" description="Helical" evidence="2">
    <location>
        <begin position="951"/>
        <end position="974"/>
    </location>
</feature>
<keyword evidence="2" id="KW-0812">Transmembrane</keyword>
<proteinExistence type="predicted"/>
<gene>
    <name evidence="4" type="ORF">HELGO_WM18924</name>
</gene>
<feature type="domain" description="PASTA" evidence="3">
    <location>
        <begin position="498"/>
        <end position="565"/>
    </location>
</feature>
<dbReference type="InterPro" id="IPR035986">
    <property type="entry name" value="PKD_dom_sf"/>
</dbReference>
<sequence>MNSLLTNKLFLLILWLFVFLPQSTLAEIAKPIELPATQSEASEVPAITTNAPIWKNLKTEDLSIPDNKKTDEGFVKPPPNNKLLIRASATTIARGDSITFSLENKEEGVRYFWLIDQQKSTSSEFVVDTSGLSPGKHRVRVTVTDKDKNQKHAAAFFTVEKREFDENERVNENTAESVETSKEDAEKSDPSIETESKAVRIEPVILRVKPGEVATYISSKSAVDGYKHTWTFQDINSSEEQFEIATGVVAPGNYPINLEISSPEGEMSTATASLVVLSETEQEKTMPDFRGITINSLEQQLTENNLRKGIIKTQPSNDKMGIVITHTPAAGERIEEGGVVNFTIGVAADASTPSLLGLTRGGAKEALDKAGFTLGKVTEKPVANQIGLVVEQQPQPGISINKGAAVDISIGVLIREKVVINIKPNAAEVTQGDELRYLFNEAISGEHIVKWKIDEQEGIGPAFNVDTKALKAGKYTVTAEVFLDEDIVANDSEILVINAKDIVMPYLTDLTLEKAQQKLADLGLKVTTIEKREAAISEAKVIYHTPEFGEKITAGTDITLKAVVPRSTPNISLVLSSDKTEVRAGAAITLVSKLEGLEDTSTVHYVYKINNKKKANIRPELIWIPEAEGIYSIVATAYNDTGLIAESSPLGVRVGNAWEAPKAIITPEIITATQGERAEFVSTSTYDVNTTLQYQWNSTTGHSGSKKQFSFYTTDIPAGTYDVTLSVTDGEGNINETTSSLAVMEKASKEATSILSNANNNAASKTAASNRPLFNQEKPVTLKIESSRQFANVGDDVHFNIIANPPGNYSYFISTQDEKDLGWTDSTHHTHKFSDYGTYRVVAALKNGEKVAYSDSIMIWVWSKSLITLIGGIGLGLLLLLMWWTRRSIPNDKPVKKELAVGRTSPIIDPLIDDEEIKNDDELVSEAIKPIEETDIHTEKRTVDKNSVSSVLMRGLIQFILGLGLSVVIIYFILKFIS</sequence>
<dbReference type="InterPro" id="IPR005543">
    <property type="entry name" value="PASTA_dom"/>
</dbReference>
<evidence type="ECO:0000313" key="4">
    <source>
        <dbReference type="EMBL" id="CAA6819592.1"/>
    </source>
</evidence>
<feature type="compositionally biased region" description="Basic and acidic residues" evidence="1">
    <location>
        <begin position="179"/>
        <end position="194"/>
    </location>
</feature>
<name>A0A6S6TFE0_9GAMM</name>
<feature type="transmembrane region" description="Helical" evidence="2">
    <location>
        <begin position="859"/>
        <end position="884"/>
    </location>
</feature>
<organism evidence="4">
    <name type="scientific">uncultured Thiotrichaceae bacterium</name>
    <dbReference type="NCBI Taxonomy" id="298394"/>
    <lineage>
        <taxon>Bacteria</taxon>
        <taxon>Pseudomonadati</taxon>
        <taxon>Pseudomonadota</taxon>
        <taxon>Gammaproteobacteria</taxon>
        <taxon>Thiotrichales</taxon>
        <taxon>Thiotrichaceae</taxon>
        <taxon>environmental samples</taxon>
    </lineage>
</organism>
<keyword evidence="2" id="KW-1133">Transmembrane helix</keyword>
<reference evidence="4" key="1">
    <citation type="submission" date="2020-01" db="EMBL/GenBank/DDBJ databases">
        <authorList>
            <person name="Meier V. D."/>
            <person name="Meier V D."/>
        </authorList>
    </citation>
    <scope>NUCLEOTIDE SEQUENCE</scope>
    <source>
        <strain evidence="4">HLG_WM_MAG_07</strain>
    </source>
</reference>
<accession>A0A6S6TFE0</accession>
<dbReference type="EMBL" id="CACVAY010000094">
    <property type="protein sequence ID" value="CAA6819592.1"/>
    <property type="molecule type" value="Genomic_DNA"/>
</dbReference>
<dbReference type="CDD" id="cd06577">
    <property type="entry name" value="PASTA_pknB"/>
    <property type="match status" value="3"/>
</dbReference>
<dbReference type="Gene3D" id="2.60.40.10">
    <property type="entry name" value="Immunoglobulins"/>
    <property type="match status" value="1"/>
</dbReference>
<dbReference type="Gene3D" id="3.30.10.20">
    <property type="match status" value="3"/>
</dbReference>
<evidence type="ECO:0000259" key="3">
    <source>
        <dbReference type="PROSITE" id="PS51178"/>
    </source>
</evidence>
<dbReference type="AlphaFoldDB" id="A0A6S6TFE0"/>
<evidence type="ECO:0000256" key="2">
    <source>
        <dbReference type="SAM" id="Phobius"/>
    </source>
</evidence>
<feature type="region of interest" description="Disordered" evidence="1">
    <location>
        <begin position="165"/>
        <end position="194"/>
    </location>
</feature>